<dbReference type="PANTHER" id="PTHR47642">
    <property type="entry name" value="ATP-DEPENDENT DNA HELICASE"/>
    <property type="match status" value="1"/>
</dbReference>
<dbReference type="Proteomes" id="UP001219518">
    <property type="component" value="Unassembled WGS sequence"/>
</dbReference>
<dbReference type="EMBL" id="JAHWGI010001443">
    <property type="protein sequence ID" value="KAK3933134.1"/>
    <property type="molecule type" value="Genomic_DNA"/>
</dbReference>
<dbReference type="InterPro" id="IPR051055">
    <property type="entry name" value="PIF1_helicase"/>
</dbReference>
<dbReference type="PANTHER" id="PTHR47642:SF5">
    <property type="entry name" value="ATP-DEPENDENT DNA HELICASE"/>
    <property type="match status" value="1"/>
</dbReference>
<feature type="compositionally biased region" description="Basic and acidic residues" evidence="1">
    <location>
        <begin position="890"/>
        <end position="901"/>
    </location>
</feature>
<evidence type="ECO:0000313" key="4">
    <source>
        <dbReference type="Proteomes" id="UP001219518"/>
    </source>
</evidence>
<protein>
    <submittedName>
        <fullName evidence="3">Halomucin</fullName>
    </submittedName>
</protein>
<feature type="compositionally biased region" description="Basic residues" evidence="1">
    <location>
        <begin position="1092"/>
        <end position="1107"/>
    </location>
</feature>
<evidence type="ECO:0000313" key="3">
    <source>
        <dbReference type="EMBL" id="KAK3933134.1"/>
    </source>
</evidence>
<evidence type="ECO:0000256" key="1">
    <source>
        <dbReference type="SAM" id="MobiDB-lite"/>
    </source>
</evidence>
<reference evidence="3" key="2">
    <citation type="journal article" date="2023" name="BMC Genomics">
        <title>Pest status, molecular evolution, and epigenetic factors derived from the genome assembly of Frankliniella fusca, a thysanopteran phytovirus vector.</title>
        <authorList>
            <person name="Catto M.A."/>
            <person name="Labadie P.E."/>
            <person name="Jacobson A.L."/>
            <person name="Kennedy G.G."/>
            <person name="Srinivasan R."/>
            <person name="Hunt B.G."/>
        </authorList>
    </citation>
    <scope>NUCLEOTIDE SEQUENCE</scope>
    <source>
        <strain evidence="3">PL_HMW_Pooled</strain>
    </source>
</reference>
<dbReference type="InterPro" id="IPR046700">
    <property type="entry name" value="DUF6570"/>
</dbReference>
<accession>A0AAE1I4E2</accession>
<feature type="region of interest" description="Disordered" evidence="1">
    <location>
        <begin position="714"/>
        <end position="1134"/>
    </location>
</feature>
<feature type="compositionally biased region" description="Acidic residues" evidence="1">
    <location>
        <begin position="954"/>
        <end position="963"/>
    </location>
</feature>
<sequence>MANHKVTAKHKRDKLAAKVKAKTARRQSRRDEYNEHQQQVMKKRRLNDVNDEEETKLQLRRNRSHVSKYRQLNDRVHNESDKFCKTCYIHITKGNVPRLALSNGLDFPVVDKTISKLNRIEERLIAARHVFQTLWTVKGPEGQYKTKGGIVNVPVDIDTSVTKLPRQVNDTHMIHVRLARKMEYVKNYMSGIVRPKLLYRAAKILVKKPLLKEEGITLSSSWSNSNFQDNIDDIDMYDEEDEFYSNCNIHETLLTHDSLSFNAVATAGIRFAPAEGSPHAHMLVWLKNAPVFEPDNLQSHENVCNFVDKIISCSSEELSEKLVAMQFHKHSHTCHKRNNVNQCRFNIPYYPMNKTCILLPLSEEHNTKDRKKHEKRQKKIQEHLNDIVKNMSFGEFLISLKITEEEYYLAIRTGLTKPQLFLRRSPKDIFISPFSKKIIELMRSNINIQFVLDAFGAATYVIDYINKSSRGMSMILKQVLQEVREGNENLRKSLTKLSNAFYNNSELSIQEACYNILQIPLSRSSEECIFIPTFPAKDRVRMVKSHRKLEQLDEESTDMFESGLLEHYINRPDSLKDECLAHFAANYRYSSNDGKNAITLKNNTEEFDNIVNVSSSAVHKPQGLAIYIKKKLQKNIKSYSVTVSEHHQGRIQAGILHYNSLINMRTRGVKKNYKQISEGHNLPMESSFDSPEYLDQIEEPAKMNKDEDKQFIQDTNSNENNSENESIDSVENSTTNIDNNNSDTESGTELPQTQTPPETMIPLDQIKQESDSDNEALPNTRKRRSIMNYDSDSPPCKKQSTLIQGCIKPKPSAKQRAALQKNTAKLPQPRKNVKVQAHTPASTPQLNKNQDMSGNTSNASTSKKVKPTHNLPKTSSSKHKLSKPTSNSEKTTHTKKEENTKKKNGSKQAVAPTKTKNKSENNAMKQTVDIDDKQLKKNMKIKKDDKTEKKVTTDDDTSADESEAESKIKNHTTTKKKKLTKKHKKSRETEKDSKISEKPCADKNKKKNKDEPLKQKTLKKKSKKRNSTSSEDTDSTSSSDTSDSSANSNSDTSDSASSSASSKSATSTGSQTSRSSNSSSCVSTESSDQDKKKKKKAKKNKNKKKSKSTSSSSTSDTDNSPKKSKKNKASNNLN</sequence>
<gene>
    <name evidence="3" type="ORF">KUF71_017395</name>
</gene>
<feature type="compositionally biased region" description="Low complexity" evidence="1">
    <location>
        <begin position="1108"/>
        <end position="1118"/>
    </location>
</feature>
<feature type="region of interest" description="Disordered" evidence="1">
    <location>
        <begin position="1"/>
        <end position="57"/>
    </location>
</feature>
<comment type="caution">
    <text evidence="3">The sequence shown here is derived from an EMBL/GenBank/DDBJ whole genome shotgun (WGS) entry which is preliminary data.</text>
</comment>
<dbReference type="Pfam" id="PF20209">
    <property type="entry name" value="DUF6570"/>
    <property type="match status" value="1"/>
</dbReference>
<feature type="compositionally biased region" description="Low complexity" evidence="1">
    <location>
        <begin position="716"/>
        <end position="758"/>
    </location>
</feature>
<feature type="compositionally biased region" description="Polar residues" evidence="1">
    <location>
        <begin position="839"/>
        <end position="862"/>
    </location>
</feature>
<feature type="compositionally biased region" description="Basic residues" evidence="1">
    <location>
        <begin position="969"/>
        <end position="986"/>
    </location>
</feature>
<keyword evidence="4" id="KW-1185">Reference proteome</keyword>
<name>A0AAE1I4E2_9NEOP</name>
<proteinExistence type="predicted"/>
<feature type="compositionally biased region" description="Basic residues" evidence="1">
    <location>
        <begin position="1"/>
        <end position="28"/>
    </location>
</feature>
<feature type="compositionally biased region" description="Basic and acidic residues" evidence="1">
    <location>
        <begin position="928"/>
        <end position="953"/>
    </location>
</feature>
<reference evidence="3" key="1">
    <citation type="submission" date="2021-07" db="EMBL/GenBank/DDBJ databases">
        <authorList>
            <person name="Catto M.A."/>
            <person name="Jacobson A."/>
            <person name="Kennedy G."/>
            <person name="Labadie P."/>
            <person name="Hunt B.G."/>
            <person name="Srinivasan R."/>
        </authorList>
    </citation>
    <scope>NUCLEOTIDE SEQUENCE</scope>
    <source>
        <strain evidence="3">PL_HMW_Pooled</strain>
        <tissue evidence="3">Head</tissue>
    </source>
</reference>
<feature type="compositionally biased region" description="Basic and acidic residues" evidence="1">
    <location>
        <begin position="987"/>
        <end position="1014"/>
    </location>
</feature>
<feature type="compositionally biased region" description="Low complexity" evidence="1">
    <location>
        <begin position="1027"/>
        <end position="1086"/>
    </location>
</feature>
<dbReference type="AlphaFoldDB" id="A0AAE1I4E2"/>
<feature type="domain" description="DUF6570" evidence="2">
    <location>
        <begin position="93"/>
        <end position="207"/>
    </location>
</feature>
<organism evidence="3 4">
    <name type="scientific">Frankliniella fusca</name>
    <dbReference type="NCBI Taxonomy" id="407009"/>
    <lineage>
        <taxon>Eukaryota</taxon>
        <taxon>Metazoa</taxon>
        <taxon>Ecdysozoa</taxon>
        <taxon>Arthropoda</taxon>
        <taxon>Hexapoda</taxon>
        <taxon>Insecta</taxon>
        <taxon>Pterygota</taxon>
        <taxon>Neoptera</taxon>
        <taxon>Paraneoptera</taxon>
        <taxon>Thysanoptera</taxon>
        <taxon>Terebrantia</taxon>
        <taxon>Thripoidea</taxon>
        <taxon>Thripidae</taxon>
        <taxon>Frankliniella</taxon>
    </lineage>
</organism>
<feature type="compositionally biased region" description="Basic residues" evidence="1">
    <location>
        <begin position="1016"/>
        <end position="1026"/>
    </location>
</feature>
<evidence type="ECO:0000259" key="2">
    <source>
        <dbReference type="Pfam" id="PF20209"/>
    </source>
</evidence>